<dbReference type="Pfam" id="PF04542">
    <property type="entry name" value="Sigma70_r2"/>
    <property type="match status" value="1"/>
</dbReference>
<evidence type="ECO:0000256" key="4">
    <source>
        <dbReference type="ARBA" id="ARBA00023125"/>
    </source>
</evidence>
<accession>A0ABT7M593</accession>
<dbReference type="PANTHER" id="PTHR43133:SF8">
    <property type="entry name" value="RNA POLYMERASE SIGMA FACTOR HI_1459-RELATED"/>
    <property type="match status" value="1"/>
</dbReference>
<protein>
    <submittedName>
        <fullName evidence="9">RNA polymerase sigma factor</fullName>
    </submittedName>
</protein>
<dbReference type="PANTHER" id="PTHR43133">
    <property type="entry name" value="RNA POLYMERASE ECF-TYPE SIGMA FACTO"/>
    <property type="match status" value="1"/>
</dbReference>
<dbReference type="InterPro" id="IPR039425">
    <property type="entry name" value="RNA_pol_sigma-70-like"/>
</dbReference>
<dbReference type="NCBIfam" id="TIGR02937">
    <property type="entry name" value="sigma70-ECF"/>
    <property type="match status" value="1"/>
</dbReference>
<evidence type="ECO:0000256" key="3">
    <source>
        <dbReference type="ARBA" id="ARBA00023082"/>
    </source>
</evidence>
<keyword evidence="6" id="KW-1133">Transmembrane helix</keyword>
<dbReference type="Gene3D" id="1.10.10.10">
    <property type="entry name" value="Winged helix-like DNA-binding domain superfamily/Winged helix DNA-binding domain"/>
    <property type="match status" value="1"/>
</dbReference>
<dbReference type="EMBL" id="JASVWF010000001">
    <property type="protein sequence ID" value="MDL5155843.1"/>
    <property type="molecule type" value="Genomic_DNA"/>
</dbReference>
<feature type="transmembrane region" description="Helical" evidence="6">
    <location>
        <begin position="64"/>
        <end position="87"/>
    </location>
</feature>
<reference evidence="9 10" key="1">
    <citation type="submission" date="2023-06" db="EMBL/GenBank/DDBJ databases">
        <title>Actinomycetospora Odt1-22.</title>
        <authorList>
            <person name="Supong K."/>
        </authorList>
    </citation>
    <scope>NUCLEOTIDE SEQUENCE [LARGE SCALE GENOMIC DNA]</scope>
    <source>
        <strain evidence="9 10">Odt1-22</strain>
    </source>
</reference>
<dbReference type="InterPro" id="IPR013325">
    <property type="entry name" value="RNA_pol_sigma_r2"/>
</dbReference>
<proteinExistence type="inferred from homology"/>
<keyword evidence="6" id="KW-0472">Membrane</keyword>
<feature type="domain" description="RNA polymerase sigma factor 70 region 4 type 2" evidence="8">
    <location>
        <begin position="130"/>
        <end position="178"/>
    </location>
</feature>
<dbReference type="SUPFAM" id="SSF88659">
    <property type="entry name" value="Sigma3 and sigma4 domains of RNA polymerase sigma factors"/>
    <property type="match status" value="1"/>
</dbReference>
<evidence type="ECO:0000313" key="10">
    <source>
        <dbReference type="Proteomes" id="UP001231924"/>
    </source>
</evidence>
<evidence type="ECO:0000256" key="2">
    <source>
        <dbReference type="ARBA" id="ARBA00023015"/>
    </source>
</evidence>
<sequence length="186" mass="20727">MTATDDERDRDAQIDRWLVGRARDGDPAAYEELIRRHRDRIYRIALRITGDAADADDVTQEVVIQLWTALAGFAGTSAFTTWLYRVVVNRSLDHRRRHRPQVEPRESDLAPVAGPERSVVAGEAVRAGLAAIARLPETQRVPLVLCQIEGLSYAQAAAITKTSEATVRGRLARARATLLAEMRSWT</sequence>
<dbReference type="Gene3D" id="1.10.1740.10">
    <property type="match status" value="1"/>
</dbReference>
<evidence type="ECO:0000256" key="1">
    <source>
        <dbReference type="ARBA" id="ARBA00010641"/>
    </source>
</evidence>
<organism evidence="9 10">
    <name type="scientific">Actinomycetospora termitidis</name>
    <dbReference type="NCBI Taxonomy" id="3053470"/>
    <lineage>
        <taxon>Bacteria</taxon>
        <taxon>Bacillati</taxon>
        <taxon>Actinomycetota</taxon>
        <taxon>Actinomycetes</taxon>
        <taxon>Pseudonocardiales</taxon>
        <taxon>Pseudonocardiaceae</taxon>
        <taxon>Actinomycetospora</taxon>
    </lineage>
</organism>
<dbReference type="CDD" id="cd06171">
    <property type="entry name" value="Sigma70_r4"/>
    <property type="match status" value="1"/>
</dbReference>
<gene>
    <name evidence="9" type="ORF">QRT03_07745</name>
</gene>
<evidence type="ECO:0000313" key="9">
    <source>
        <dbReference type="EMBL" id="MDL5155843.1"/>
    </source>
</evidence>
<name>A0ABT7M593_9PSEU</name>
<evidence type="ECO:0000256" key="6">
    <source>
        <dbReference type="SAM" id="Phobius"/>
    </source>
</evidence>
<comment type="caution">
    <text evidence="9">The sequence shown here is derived from an EMBL/GenBank/DDBJ whole genome shotgun (WGS) entry which is preliminary data.</text>
</comment>
<feature type="domain" description="RNA polymerase sigma-70 region 2" evidence="7">
    <location>
        <begin position="33"/>
        <end position="99"/>
    </location>
</feature>
<dbReference type="InterPro" id="IPR013324">
    <property type="entry name" value="RNA_pol_sigma_r3/r4-like"/>
</dbReference>
<dbReference type="SUPFAM" id="SSF88946">
    <property type="entry name" value="Sigma2 domain of RNA polymerase sigma factors"/>
    <property type="match status" value="1"/>
</dbReference>
<keyword evidence="6" id="KW-0812">Transmembrane</keyword>
<dbReference type="RefSeq" id="WP_286051956.1">
    <property type="nucleotide sequence ID" value="NZ_JASVWF010000001.1"/>
</dbReference>
<comment type="similarity">
    <text evidence="1">Belongs to the sigma-70 factor family. ECF subfamily.</text>
</comment>
<keyword evidence="5" id="KW-0804">Transcription</keyword>
<dbReference type="InterPro" id="IPR013249">
    <property type="entry name" value="RNA_pol_sigma70_r4_t2"/>
</dbReference>
<dbReference type="InterPro" id="IPR036388">
    <property type="entry name" value="WH-like_DNA-bd_sf"/>
</dbReference>
<evidence type="ECO:0000259" key="7">
    <source>
        <dbReference type="Pfam" id="PF04542"/>
    </source>
</evidence>
<keyword evidence="3" id="KW-0731">Sigma factor</keyword>
<dbReference type="Proteomes" id="UP001231924">
    <property type="component" value="Unassembled WGS sequence"/>
</dbReference>
<keyword evidence="2" id="KW-0805">Transcription regulation</keyword>
<evidence type="ECO:0000259" key="8">
    <source>
        <dbReference type="Pfam" id="PF08281"/>
    </source>
</evidence>
<keyword evidence="4" id="KW-0238">DNA-binding</keyword>
<evidence type="ECO:0000256" key="5">
    <source>
        <dbReference type="ARBA" id="ARBA00023163"/>
    </source>
</evidence>
<keyword evidence="10" id="KW-1185">Reference proteome</keyword>
<dbReference type="Pfam" id="PF08281">
    <property type="entry name" value="Sigma70_r4_2"/>
    <property type="match status" value="1"/>
</dbReference>
<dbReference type="InterPro" id="IPR014284">
    <property type="entry name" value="RNA_pol_sigma-70_dom"/>
</dbReference>
<dbReference type="InterPro" id="IPR007627">
    <property type="entry name" value="RNA_pol_sigma70_r2"/>
</dbReference>